<keyword evidence="1" id="KW-0175">Coiled coil</keyword>
<evidence type="ECO:0000313" key="3">
    <source>
        <dbReference type="EMBL" id="KAA6353183.1"/>
    </source>
</evidence>
<feature type="non-terminal residue" evidence="3">
    <location>
        <position position="294"/>
    </location>
</feature>
<comment type="caution">
    <text evidence="3">The sequence shown here is derived from an EMBL/GenBank/DDBJ whole genome shotgun (WGS) entry which is preliminary data.</text>
</comment>
<evidence type="ECO:0000256" key="2">
    <source>
        <dbReference type="SAM" id="MobiDB-lite"/>
    </source>
</evidence>
<protein>
    <submittedName>
        <fullName evidence="3">Uncharacterized protein</fullName>
    </submittedName>
</protein>
<proteinExistence type="predicted"/>
<feature type="compositionally biased region" description="Low complexity" evidence="2">
    <location>
        <begin position="232"/>
        <end position="279"/>
    </location>
</feature>
<evidence type="ECO:0000256" key="1">
    <source>
        <dbReference type="SAM" id="Coils"/>
    </source>
</evidence>
<feature type="compositionally biased region" description="Low complexity" evidence="2">
    <location>
        <begin position="175"/>
        <end position="193"/>
    </location>
</feature>
<feature type="compositionally biased region" description="Polar residues" evidence="2">
    <location>
        <begin position="194"/>
        <end position="203"/>
    </location>
</feature>
<reference evidence="3 4" key="1">
    <citation type="submission" date="2019-03" db="EMBL/GenBank/DDBJ databases">
        <title>Single cell metagenomics reveals metabolic interactions within the superorganism composed of flagellate Streblomastix strix and complex community of Bacteroidetes bacteria on its surface.</title>
        <authorList>
            <person name="Treitli S.C."/>
            <person name="Kolisko M."/>
            <person name="Husnik F."/>
            <person name="Keeling P."/>
            <person name="Hampl V."/>
        </authorList>
    </citation>
    <scope>NUCLEOTIDE SEQUENCE [LARGE SCALE GENOMIC DNA]</scope>
    <source>
        <strain evidence="3">ST1C</strain>
    </source>
</reference>
<feature type="non-terminal residue" evidence="3">
    <location>
        <position position="1"/>
    </location>
</feature>
<dbReference type="AlphaFoldDB" id="A0A5J4T5W8"/>
<feature type="compositionally biased region" description="Polar residues" evidence="2">
    <location>
        <begin position="133"/>
        <end position="142"/>
    </location>
</feature>
<feature type="coiled-coil region" evidence="1">
    <location>
        <begin position="63"/>
        <end position="90"/>
    </location>
</feature>
<sequence length="294" mass="33411">GPVKRVKGLNTSVGSGSYRVDSDQMFVEEIKEMRRIKADKKKQRLIEREREFEKQKEVDKQKKAEQLRLKKKKQKEMEEAQLLAEQEAQKPTFLRKVIQVKAPQSASHQSVSKLRESQSAPTVKEMKVAQNAGKKNNNSNIADVSVLKGKENNQDMNKDYNKQSKAGIVSSRNEQQQPQVGKNQQQSKQTNNNAVQPQGNKQVQKPYELPQLKRAVKQDNKSAPLPNRDNQKQNNEQQLLQQQNQNLQKGKNNQLKPLKGAIPAPAPVQNQQAPPDNNQRINKNKIAPVQSLPL</sequence>
<evidence type="ECO:0000313" key="4">
    <source>
        <dbReference type="Proteomes" id="UP000324800"/>
    </source>
</evidence>
<accession>A0A5J4T5W8</accession>
<feature type="compositionally biased region" description="Basic and acidic residues" evidence="2">
    <location>
        <begin position="148"/>
        <end position="162"/>
    </location>
</feature>
<dbReference type="Proteomes" id="UP000324800">
    <property type="component" value="Unassembled WGS sequence"/>
</dbReference>
<feature type="region of interest" description="Disordered" evidence="2">
    <location>
        <begin position="101"/>
        <end position="294"/>
    </location>
</feature>
<gene>
    <name evidence="3" type="ORF">EZS28_051290</name>
</gene>
<name>A0A5J4T5W8_9EUKA</name>
<dbReference type="EMBL" id="SNRW01038599">
    <property type="protein sequence ID" value="KAA6353183.1"/>
    <property type="molecule type" value="Genomic_DNA"/>
</dbReference>
<feature type="compositionally biased region" description="Polar residues" evidence="2">
    <location>
        <begin position="102"/>
        <end position="121"/>
    </location>
</feature>
<organism evidence="3 4">
    <name type="scientific">Streblomastix strix</name>
    <dbReference type="NCBI Taxonomy" id="222440"/>
    <lineage>
        <taxon>Eukaryota</taxon>
        <taxon>Metamonada</taxon>
        <taxon>Preaxostyla</taxon>
        <taxon>Oxymonadida</taxon>
        <taxon>Streblomastigidae</taxon>
        <taxon>Streblomastix</taxon>
    </lineage>
</organism>